<dbReference type="EMBL" id="CP139487">
    <property type="protein sequence ID" value="WPU66033.1"/>
    <property type="molecule type" value="Genomic_DNA"/>
</dbReference>
<protein>
    <submittedName>
        <fullName evidence="2">RimK/LysX family protein</fullName>
    </submittedName>
</protein>
<dbReference type="SUPFAM" id="SSF50630">
    <property type="entry name" value="Acid proteases"/>
    <property type="match status" value="1"/>
</dbReference>
<dbReference type="AlphaFoldDB" id="A0AAX4HSF2"/>
<proteinExistence type="predicted"/>
<evidence type="ECO:0000313" key="3">
    <source>
        <dbReference type="Proteomes" id="UP001324634"/>
    </source>
</evidence>
<dbReference type="Proteomes" id="UP001324634">
    <property type="component" value="Chromosome"/>
</dbReference>
<evidence type="ECO:0000259" key="1">
    <source>
        <dbReference type="Pfam" id="PF05618"/>
    </source>
</evidence>
<dbReference type="InterPro" id="IPR008503">
    <property type="entry name" value="Asp_endopeptidase"/>
</dbReference>
<evidence type="ECO:0000313" key="2">
    <source>
        <dbReference type="EMBL" id="WPU66033.1"/>
    </source>
</evidence>
<accession>A0AAX4HSF2</accession>
<dbReference type="KEGG" id="psti:SOO65_04675"/>
<feature type="domain" description="Retropepsin-like aspartic endopeptidase" evidence="1">
    <location>
        <begin position="29"/>
        <end position="157"/>
    </location>
</feature>
<organism evidence="2 3">
    <name type="scientific">Peredibacter starrii</name>
    <dbReference type="NCBI Taxonomy" id="28202"/>
    <lineage>
        <taxon>Bacteria</taxon>
        <taxon>Pseudomonadati</taxon>
        <taxon>Bdellovibrionota</taxon>
        <taxon>Bacteriovoracia</taxon>
        <taxon>Bacteriovoracales</taxon>
        <taxon>Bacteriovoracaceae</taxon>
        <taxon>Peredibacter</taxon>
    </lineage>
</organism>
<sequence length="160" mass="18287">MKVIFLFLFFTLGFVPGAYSQLLKEKVLIGRIEWVELPDLKVKHKARIDTGAKTTSLHAVNIEEVEQRGELFVKFQTVDSEGKTVDLLRKVDSTQKVSNTSGFITKRYVIKEKIKMGNIEREVSVNLNDRSKMDYKFLVGRNLLLGRFIVDVARSHVLGD</sequence>
<dbReference type="InterPro" id="IPR021109">
    <property type="entry name" value="Peptidase_aspartic_dom_sf"/>
</dbReference>
<keyword evidence="3" id="KW-1185">Reference proteome</keyword>
<gene>
    <name evidence="2" type="ORF">SOO65_04675</name>
</gene>
<dbReference type="PANTHER" id="PTHR38037">
    <property type="entry name" value="ZN_PROTEASE DOMAIN-CONTAINING PROTEIN"/>
    <property type="match status" value="1"/>
</dbReference>
<dbReference type="Gene3D" id="2.40.70.10">
    <property type="entry name" value="Acid Proteases"/>
    <property type="match status" value="1"/>
</dbReference>
<name>A0AAX4HSF2_9BACT</name>
<dbReference type="PANTHER" id="PTHR38037:SF2">
    <property type="entry name" value="ATP-DEPENDENT ZINC PROTEASE DOMAIN-CONTAINING PROTEIN-RELATED"/>
    <property type="match status" value="1"/>
</dbReference>
<dbReference type="Pfam" id="PF05618">
    <property type="entry name" value="Zn_protease"/>
    <property type="match status" value="1"/>
</dbReference>
<reference evidence="2 3" key="1">
    <citation type="submission" date="2023-11" db="EMBL/GenBank/DDBJ databases">
        <title>Peredibacter starrii A3.12.</title>
        <authorList>
            <person name="Mitchell R.J."/>
        </authorList>
    </citation>
    <scope>NUCLEOTIDE SEQUENCE [LARGE SCALE GENOMIC DNA]</scope>
    <source>
        <strain evidence="2 3">A3.12</strain>
    </source>
</reference>
<dbReference type="RefSeq" id="WP_321397714.1">
    <property type="nucleotide sequence ID" value="NZ_CP139487.1"/>
</dbReference>